<dbReference type="SUPFAM" id="SSF52096">
    <property type="entry name" value="ClpP/crotonase"/>
    <property type="match status" value="1"/>
</dbReference>
<dbReference type="InterPro" id="IPR029045">
    <property type="entry name" value="ClpP/crotonase-like_dom_sf"/>
</dbReference>
<dbReference type="PANTHER" id="PTHR11941">
    <property type="entry name" value="ENOYL-COA HYDRATASE-RELATED"/>
    <property type="match status" value="1"/>
</dbReference>
<proteinExistence type="predicted"/>
<keyword evidence="3" id="KW-1185">Reference proteome</keyword>
<dbReference type="Pfam" id="PF00378">
    <property type="entry name" value="ECH_1"/>
    <property type="match status" value="1"/>
</dbReference>
<accession>A0ABR0J459</accession>
<organism evidence="2 3">
    <name type="scientific">Exophiala sideris</name>
    <dbReference type="NCBI Taxonomy" id="1016849"/>
    <lineage>
        <taxon>Eukaryota</taxon>
        <taxon>Fungi</taxon>
        <taxon>Dikarya</taxon>
        <taxon>Ascomycota</taxon>
        <taxon>Pezizomycotina</taxon>
        <taxon>Eurotiomycetes</taxon>
        <taxon>Chaetothyriomycetidae</taxon>
        <taxon>Chaetothyriales</taxon>
        <taxon>Herpotrichiellaceae</taxon>
        <taxon>Exophiala</taxon>
    </lineage>
</organism>
<name>A0ABR0J459_9EURO</name>
<dbReference type="Proteomes" id="UP001345691">
    <property type="component" value="Unassembled WGS sequence"/>
</dbReference>
<evidence type="ECO:0000256" key="1">
    <source>
        <dbReference type="SAM" id="SignalP"/>
    </source>
</evidence>
<dbReference type="Gene3D" id="3.90.226.10">
    <property type="entry name" value="2-enoyl-CoA Hydratase, Chain A, domain 1"/>
    <property type="match status" value="1"/>
</dbReference>
<keyword evidence="1" id="KW-0732">Signal</keyword>
<sequence>MQLLWPITGLLALLSAVDGRAIASKRSFLPWERDSSTGFGTLTTQSSSNGSVLRVVINNPPLNTYDNKLNNDMNDFLLSLVPANITVAAPPPKVVIFSSAVAEFWMGSYDINLLLPSADPFDTNQTQKLFAQALNYPTLLRTLPTIFIAEINGRATGTGNEFLLQCDMSFAGPNALVGSVEVAIGGLQGDGGIQYLVRSVAEYLLQSTAINATEAAAVGWVNRAYASEQELGSAVDAIASRIAIFDAGGLNGTKTAIRAFGPSAEQSAQDIASVERLFPEEIQILPKYLELSKNQTLNAFTVGMLRDVESVKELYE</sequence>
<evidence type="ECO:0008006" key="4">
    <source>
        <dbReference type="Google" id="ProtNLM"/>
    </source>
</evidence>
<evidence type="ECO:0000313" key="3">
    <source>
        <dbReference type="Proteomes" id="UP001345691"/>
    </source>
</evidence>
<dbReference type="CDD" id="cd06558">
    <property type="entry name" value="crotonase-like"/>
    <property type="match status" value="1"/>
</dbReference>
<feature type="chain" id="PRO_5045043199" description="Enoyl-CoA hydratase" evidence="1">
    <location>
        <begin position="20"/>
        <end position="316"/>
    </location>
</feature>
<gene>
    <name evidence="2" type="ORF">LTR69_008253</name>
</gene>
<protein>
    <recommendedName>
        <fullName evidence="4">Enoyl-CoA hydratase</fullName>
    </recommendedName>
</protein>
<comment type="caution">
    <text evidence="2">The sequence shown here is derived from an EMBL/GenBank/DDBJ whole genome shotgun (WGS) entry which is preliminary data.</text>
</comment>
<dbReference type="EMBL" id="JAVRRF010000019">
    <property type="protein sequence ID" value="KAK5055877.1"/>
    <property type="molecule type" value="Genomic_DNA"/>
</dbReference>
<reference evidence="2 3" key="1">
    <citation type="submission" date="2023-08" db="EMBL/GenBank/DDBJ databases">
        <title>Black Yeasts Isolated from many extreme environments.</title>
        <authorList>
            <person name="Coleine C."/>
            <person name="Stajich J.E."/>
            <person name="Selbmann L."/>
        </authorList>
    </citation>
    <scope>NUCLEOTIDE SEQUENCE [LARGE SCALE GENOMIC DNA]</scope>
    <source>
        <strain evidence="2 3">CCFEE 6328</strain>
    </source>
</reference>
<dbReference type="InterPro" id="IPR001753">
    <property type="entry name" value="Enoyl-CoA_hydra/iso"/>
</dbReference>
<feature type="signal peptide" evidence="1">
    <location>
        <begin position="1"/>
        <end position="19"/>
    </location>
</feature>
<dbReference type="PANTHER" id="PTHR11941:SF54">
    <property type="entry name" value="ENOYL-COA HYDRATASE, MITOCHONDRIAL"/>
    <property type="match status" value="1"/>
</dbReference>
<evidence type="ECO:0000313" key="2">
    <source>
        <dbReference type="EMBL" id="KAK5055877.1"/>
    </source>
</evidence>